<proteinExistence type="predicted"/>
<dbReference type="AlphaFoldDB" id="A0A841H671"/>
<evidence type="ECO:0000313" key="2">
    <source>
        <dbReference type="Proteomes" id="UP000582837"/>
    </source>
</evidence>
<dbReference type="Proteomes" id="UP000582837">
    <property type="component" value="Unassembled WGS sequence"/>
</dbReference>
<protein>
    <recommendedName>
        <fullName evidence="3">CAAX protease</fullName>
    </recommendedName>
</protein>
<evidence type="ECO:0000313" key="1">
    <source>
        <dbReference type="EMBL" id="MBB6073366.1"/>
    </source>
</evidence>
<organism evidence="1 2">
    <name type="scientific">Longimicrobium terrae</name>
    <dbReference type="NCBI Taxonomy" id="1639882"/>
    <lineage>
        <taxon>Bacteria</taxon>
        <taxon>Pseudomonadati</taxon>
        <taxon>Gemmatimonadota</taxon>
        <taxon>Longimicrobiia</taxon>
        <taxon>Longimicrobiales</taxon>
        <taxon>Longimicrobiaceae</taxon>
        <taxon>Longimicrobium</taxon>
    </lineage>
</organism>
<evidence type="ECO:0008006" key="3">
    <source>
        <dbReference type="Google" id="ProtNLM"/>
    </source>
</evidence>
<name>A0A841H671_9BACT</name>
<gene>
    <name evidence="1" type="ORF">HNQ61_005033</name>
</gene>
<accession>A0A841H671</accession>
<dbReference type="RefSeq" id="WP_170033075.1">
    <property type="nucleotide sequence ID" value="NZ_JABDTL010000001.1"/>
</dbReference>
<reference evidence="1 2" key="1">
    <citation type="submission" date="2020-08" db="EMBL/GenBank/DDBJ databases">
        <title>Genomic Encyclopedia of Type Strains, Phase IV (KMG-IV): sequencing the most valuable type-strain genomes for metagenomic binning, comparative biology and taxonomic classification.</title>
        <authorList>
            <person name="Goeker M."/>
        </authorList>
    </citation>
    <scope>NUCLEOTIDE SEQUENCE [LARGE SCALE GENOMIC DNA]</scope>
    <source>
        <strain evidence="1 2">DSM 29007</strain>
    </source>
</reference>
<dbReference type="EMBL" id="JACHIA010000023">
    <property type="protein sequence ID" value="MBB6073366.1"/>
    <property type="molecule type" value="Genomic_DNA"/>
</dbReference>
<sequence>MPEHSRFPDPVLRTALQTSIIESVSRPRLLAHVSNTGEGWNEAIGRYRFDIELARALHPVLNWAEVVLRNHLHGAIGQSVGSREWLMGRPGLLLPLEDAELRGLLLRIRHRAQWRRGQIRLSEDLVIGELPFGFWTRLLGSEYANRRLRREQRFWPILLEDTFPRCPPEMRTRAAVSARFGEIRMIRNRVAHYRRANHLADRALYDRIVEAIGWMNGDIAAMLIAEDRPRFIALYEAGAQPWIDRVANWQQDALNLNDR</sequence>
<comment type="caution">
    <text evidence="1">The sequence shown here is derived from an EMBL/GenBank/DDBJ whole genome shotgun (WGS) entry which is preliminary data.</text>
</comment>
<keyword evidence="2" id="KW-1185">Reference proteome</keyword>